<dbReference type="Gene3D" id="3.40.190.10">
    <property type="entry name" value="Periplasmic binding protein-like II"/>
    <property type="match status" value="2"/>
</dbReference>
<keyword evidence="2" id="KW-0813">Transport</keyword>
<dbReference type="EMBL" id="JBHSSG010000006">
    <property type="protein sequence ID" value="MFC6178012.1"/>
    <property type="molecule type" value="Genomic_DNA"/>
</dbReference>
<feature type="signal peptide" evidence="4">
    <location>
        <begin position="1"/>
        <end position="20"/>
    </location>
</feature>
<accession>A0ABW1RRD9</accession>
<evidence type="ECO:0000313" key="6">
    <source>
        <dbReference type="Proteomes" id="UP001596158"/>
    </source>
</evidence>
<dbReference type="RefSeq" id="WP_137600801.1">
    <property type="nucleotide sequence ID" value="NZ_BJDT01000007.1"/>
</dbReference>
<evidence type="ECO:0000256" key="4">
    <source>
        <dbReference type="SAM" id="SignalP"/>
    </source>
</evidence>
<dbReference type="InterPro" id="IPR006059">
    <property type="entry name" value="SBP"/>
</dbReference>
<dbReference type="Pfam" id="PF13416">
    <property type="entry name" value="SBP_bac_8"/>
    <property type="match status" value="1"/>
</dbReference>
<comment type="similarity">
    <text evidence="1">Belongs to the bacterial solute-binding protein 1 family.</text>
</comment>
<gene>
    <name evidence="5" type="ORF">ACFQGR_01105</name>
</gene>
<name>A0ABW1RRD9_9LACO</name>
<feature type="chain" id="PRO_5046753644" evidence="4">
    <location>
        <begin position="21"/>
        <end position="402"/>
    </location>
</feature>
<protein>
    <submittedName>
        <fullName evidence="5">Extracellular solute-binding protein</fullName>
    </submittedName>
</protein>
<sequence length="402" mass="43931">MGKANKIVMMTALAATVTSAGIFVSNNSASADDKAVKLWVDNKAYKPIVKQFTKDTGIKVDFKIGQSADAQADLKKDPSAAADVFMFPHDQLGQMVQAGLIYQNTKYEKSIKKDQTDSAVQGASYKGKMYGYPYGVETQVLYYNKEKLSADDIKSWASLTEKGKLTTNFAGDGANYKYVPLFMSNGDYLYGENGEKVKGTNFNNDKGMQVLKWIAQQKDNNGVIQSTDAASLNKMSNGKADAYLSGPWDKVTLKKEMGDKLGVAKYPTVNFGDGDKQMKTFLGVKLFGVNAQTDKALNAMKLANYLSSNKVQKQVFDKLGYVPSSKSVQASGDVQKDDVAAAVTEMAKPENSVIMPKLPQMVTFWGPSDALINDAYKGKLTSDTEMQSKLDKLVKQSTKSEK</sequence>
<proteinExistence type="inferred from homology"/>
<dbReference type="SUPFAM" id="SSF53850">
    <property type="entry name" value="Periplasmic binding protein-like II"/>
    <property type="match status" value="1"/>
</dbReference>
<evidence type="ECO:0000256" key="1">
    <source>
        <dbReference type="ARBA" id="ARBA00008520"/>
    </source>
</evidence>
<evidence type="ECO:0000313" key="5">
    <source>
        <dbReference type="EMBL" id="MFC6178012.1"/>
    </source>
</evidence>
<keyword evidence="3 4" id="KW-0732">Signal</keyword>
<dbReference type="Proteomes" id="UP001596158">
    <property type="component" value="Unassembled WGS sequence"/>
</dbReference>
<comment type="caution">
    <text evidence="5">The sequence shown here is derived from an EMBL/GenBank/DDBJ whole genome shotgun (WGS) entry which is preliminary data.</text>
</comment>
<dbReference type="PANTHER" id="PTHR30061:SF50">
    <property type="entry name" value="MALTOSE_MALTODEXTRIN-BINDING PERIPLASMIC PROTEIN"/>
    <property type="match status" value="1"/>
</dbReference>
<reference evidence="6" key="1">
    <citation type="journal article" date="2019" name="Int. J. Syst. Evol. Microbiol.">
        <title>The Global Catalogue of Microorganisms (GCM) 10K type strain sequencing project: providing services to taxonomists for standard genome sequencing and annotation.</title>
        <authorList>
            <consortium name="The Broad Institute Genomics Platform"/>
            <consortium name="The Broad Institute Genome Sequencing Center for Infectious Disease"/>
            <person name="Wu L."/>
            <person name="Ma J."/>
        </authorList>
    </citation>
    <scope>NUCLEOTIDE SEQUENCE [LARGE SCALE GENOMIC DNA]</scope>
    <source>
        <strain evidence="6">CCM 8924</strain>
    </source>
</reference>
<evidence type="ECO:0000256" key="2">
    <source>
        <dbReference type="ARBA" id="ARBA00022448"/>
    </source>
</evidence>
<dbReference type="PANTHER" id="PTHR30061">
    <property type="entry name" value="MALTOSE-BINDING PERIPLASMIC PROTEIN"/>
    <property type="match status" value="1"/>
</dbReference>
<keyword evidence="6" id="KW-1185">Reference proteome</keyword>
<organism evidence="5 6">
    <name type="scientific">Weissella sagaensis</name>
    <dbReference type="NCBI Taxonomy" id="2559928"/>
    <lineage>
        <taxon>Bacteria</taxon>
        <taxon>Bacillati</taxon>
        <taxon>Bacillota</taxon>
        <taxon>Bacilli</taxon>
        <taxon>Lactobacillales</taxon>
        <taxon>Lactobacillaceae</taxon>
        <taxon>Weissella</taxon>
    </lineage>
</organism>
<evidence type="ECO:0000256" key="3">
    <source>
        <dbReference type="ARBA" id="ARBA00022729"/>
    </source>
</evidence>